<keyword evidence="2" id="KW-0547">Nucleotide-binding</keyword>
<dbReference type="SUPFAM" id="SSF52540">
    <property type="entry name" value="P-loop containing nucleoside triphosphate hydrolases"/>
    <property type="match status" value="1"/>
</dbReference>
<protein>
    <submittedName>
        <fullName evidence="2">DNA helicase-like protein</fullName>
    </submittedName>
</protein>
<dbReference type="Pfam" id="PF00270">
    <property type="entry name" value="DEAD"/>
    <property type="match status" value="1"/>
</dbReference>
<gene>
    <name evidence="2" type="ORF">ERS132406_00390</name>
    <name evidence="3" type="ORF">ERS132457_01510</name>
</gene>
<dbReference type="EMBL" id="FIIR01000018">
    <property type="protein sequence ID" value="CYV97854.1"/>
    <property type="molecule type" value="Genomic_DNA"/>
</dbReference>
<keyword evidence="2" id="KW-0347">Helicase</keyword>
<dbReference type="InterPro" id="IPR027417">
    <property type="entry name" value="P-loop_NTPase"/>
</dbReference>
<evidence type="ECO:0000313" key="3">
    <source>
        <dbReference type="EMBL" id="CYV97854.1"/>
    </source>
</evidence>
<dbReference type="PROSITE" id="PS51192">
    <property type="entry name" value="HELICASE_ATP_BIND_1"/>
    <property type="match status" value="1"/>
</dbReference>
<evidence type="ECO:0000259" key="1">
    <source>
        <dbReference type="PROSITE" id="PS51192"/>
    </source>
</evidence>
<dbReference type="Proteomes" id="UP000072083">
    <property type="component" value="Unassembled WGS sequence"/>
</dbReference>
<keyword evidence="2" id="KW-0067">ATP-binding</keyword>
<accession>A0A0Z8EFD6</accession>
<evidence type="ECO:0000313" key="2">
    <source>
        <dbReference type="EMBL" id="CYU60910.1"/>
    </source>
</evidence>
<dbReference type="GO" id="GO:0005524">
    <property type="term" value="F:ATP binding"/>
    <property type="evidence" value="ECO:0007669"/>
    <property type="project" value="InterPro"/>
</dbReference>
<organism evidence="2 5">
    <name type="scientific">Streptococcus suis</name>
    <dbReference type="NCBI Taxonomy" id="1307"/>
    <lineage>
        <taxon>Bacteria</taxon>
        <taxon>Bacillati</taxon>
        <taxon>Bacillota</taxon>
        <taxon>Bacilli</taxon>
        <taxon>Lactobacillales</taxon>
        <taxon>Streptococcaceae</taxon>
        <taxon>Streptococcus</taxon>
    </lineage>
</organism>
<dbReference type="EMBL" id="FIGZ01000002">
    <property type="protein sequence ID" value="CYU60910.1"/>
    <property type="molecule type" value="Genomic_DNA"/>
</dbReference>
<feature type="domain" description="Helicase ATP-binding" evidence="1">
    <location>
        <begin position="174"/>
        <end position="316"/>
    </location>
</feature>
<dbReference type="Proteomes" id="UP000069831">
    <property type="component" value="Unassembled WGS sequence"/>
</dbReference>
<dbReference type="InterPro" id="IPR011545">
    <property type="entry name" value="DEAD/DEAH_box_helicase_dom"/>
</dbReference>
<dbReference type="SMART" id="SM00487">
    <property type="entry name" value="DEXDc"/>
    <property type="match status" value="1"/>
</dbReference>
<proteinExistence type="predicted"/>
<dbReference type="GO" id="GO:0004386">
    <property type="term" value="F:helicase activity"/>
    <property type="evidence" value="ECO:0007669"/>
    <property type="project" value="UniProtKB-KW"/>
</dbReference>
<dbReference type="Gene3D" id="3.40.50.300">
    <property type="entry name" value="P-loop containing nucleotide triphosphate hydrolases"/>
    <property type="match status" value="2"/>
</dbReference>
<evidence type="ECO:0000313" key="5">
    <source>
        <dbReference type="Proteomes" id="UP000072083"/>
    </source>
</evidence>
<evidence type="ECO:0000313" key="4">
    <source>
        <dbReference type="Proteomes" id="UP000069831"/>
    </source>
</evidence>
<dbReference type="RefSeq" id="WP_044754316.1">
    <property type="nucleotide sequence ID" value="NZ_CEEJ01000015.1"/>
</dbReference>
<dbReference type="GO" id="GO:0003676">
    <property type="term" value="F:nucleic acid binding"/>
    <property type="evidence" value="ECO:0007669"/>
    <property type="project" value="InterPro"/>
</dbReference>
<name>A0A0Z8EFD6_STRSU</name>
<reference evidence="4 5" key="1">
    <citation type="submission" date="2016-02" db="EMBL/GenBank/DDBJ databases">
        <authorList>
            <consortium name="Pathogen Informatics"/>
        </authorList>
    </citation>
    <scope>NUCLEOTIDE SEQUENCE [LARGE SCALE GENOMIC DNA]</scope>
    <source>
        <strain evidence="2 5">LSS44</strain>
        <strain evidence="3 4">LSS95</strain>
    </source>
</reference>
<dbReference type="InterPro" id="IPR014001">
    <property type="entry name" value="Helicase_ATP-bd"/>
</dbReference>
<keyword evidence="2" id="KW-0378">Hydrolase</keyword>
<sequence>MVSQSDGGKSLLTRIKNSKDLSKNIINLLYKKKEISSREAEFLFSIALVIMEEYQKDIDRQKKKKDYLINDKYLLIEFAYKIIAITCFKIENFRALYDFSVNYGYYPIARKILDDNLISTPTMHHIISNLDIEDFVDDGKVKTLEQNKVFKQVLSSVYSEISFLAPTSYGKSELIFEHLKANSHFHIVAIIVPTKALIDQTFREAKKKIMDRKIIIHDQNYNLEKDTRVLAIVTQERALRLIEEGMVFDVLYIDEAHELLNFNFRDVLSNRSLLLARLIRISKIENPNIKLIYLSPTIQDIANLVLVGGNPIQSYEITNNLKILDIKYVNKDKVEFVYDLFLDCFIEIGKIENQMDHISNTSQKFSKNLHFLYRPKWIESYTEQLYSSLPLKVIPKDIKSLQEELQKIVHPKFKLIKYLSRGIVYLHGRLPLIIRNYLLKYVRESHFLQNFVANSVVLAGMNLPIDNLIYITGFKSPSDLNNLIGRVNRLNDIFKSGERLSKILIPVHFIDMETYPQNQGGNLEKKIKSLRGRSVDNVRNPMLEQFTDTKQKNKVEEIRNVENRIIEKYTTPDFFTQLNKAGAQQVLNYTDAGMQKLEDVIKRTSVVSNEGDIHQNILNKMKEVFFDTFVTGDKQIDPMFFSPSNNVKRLRYEATIDYYKNFVEFSFNNLHDRIENLVGYWKKVISGEEISKNKNKDINYFVYVGPQFGEVPYETDSYKGEANVYIDLRSHSEDEDYLYNMAVIKIQIDEDFIGHEITLLLNTLKEFKIITGEQFDYFLYKTFDKREIEVLRLGISRNIYQLMKNDNQIQNIVFDRFGNARANDQLRQYIETKKGIEKFELEQYFT</sequence>
<dbReference type="AlphaFoldDB" id="A0A0Z8EFD6"/>